<organism evidence="1 2">
    <name type="scientific">Protopolystoma xenopodis</name>
    <dbReference type="NCBI Taxonomy" id="117903"/>
    <lineage>
        <taxon>Eukaryota</taxon>
        <taxon>Metazoa</taxon>
        <taxon>Spiralia</taxon>
        <taxon>Lophotrochozoa</taxon>
        <taxon>Platyhelminthes</taxon>
        <taxon>Monogenea</taxon>
        <taxon>Polyopisthocotylea</taxon>
        <taxon>Polystomatidea</taxon>
        <taxon>Polystomatidae</taxon>
        <taxon>Protopolystoma</taxon>
    </lineage>
</organism>
<dbReference type="Proteomes" id="UP000784294">
    <property type="component" value="Unassembled WGS sequence"/>
</dbReference>
<accession>A0A3S5AK42</accession>
<dbReference type="EMBL" id="CAAALY010037575">
    <property type="protein sequence ID" value="VEL18566.1"/>
    <property type="molecule type" value="Genomic_DNA"/>
</dbReference>
<dbReference type="AlphaFoldDB" id="A0A3S5AK42"/>
<comment type="caution">
    <text evidence="1">The sequence shown here is derived from an EMBL/GenBank/DDBJ whole genome shotgun (WGS) entry which is preliminary data.</text>
</comment>
<gene>
    <name evidence="1" type="ORF">PXEA_LOCUS12006</name>
</gene>
<evidence type="ECO:0000313" key="2">
    <source>
        <dbReference type="Proteomes" id="UP000784294"/>
    </source>
</evidence>
<keyword evidence="2" id="KW-1185">Reference proteome</keyword>
<protein>
    <submittedName>
        <fullName evidence="1">Uncharacterized protein</fullName>
    </submittedName>
</protein>
<reference evidence="1" key="1">
    <citation type="submission" date="2018-11" db="EMBL/GenBank/DDBJ databases">
        <authorList>
            <consortium name="Pathogen Informatics"/>
        </authorList>
    </citation>
    <scope>NUCLEOTIDE SEQUENCE</scope>
</reference>
<proteinExistence type="predicted"/>
<sequence length="153" mass="17062">MTSDPGSASSVKILHSKDGSRFLARFDKVQNRVVHEKVVDEDEYMKEAICSNSNLLSIESGISTQKDTLPGPKESITTRREITSSNAVHFIPDGAHLTKEELMQQIKNEQTINILNTRFKKPYAPSLDKKKLSAAKLAFRPVSYFALSFAGTF</sequence>
<name>A0A3S5AK42_9PLAT</name>
<evidence type="ECO:0000313" key="1">
    <source>
        <dbReference type="EMBL" id="VEL18566.1"/>
    </source>
</evidence>
<dbReference type="OrthoDB" id="19679at2759"/>